<dbReference type="STRING" id="709032.Sulku_1101"/>
<dbReference type="GO" id="GO:0005886">
    <property type="term" value="C:plasma membrane"/>
    <property type="evidence" value="ECO:0007669"/>
    <property type="project" value="TreeGrafter"/>
</dbReference>
<dbReference type="SMART" id="SM00267">
    <property type="entry name" value="GGDEF"/>
    <property type="match status" value="1"/>
</dbReference>
<keyword evidence="6" id="KW-1185">Reference proteome</keyword>
<dbReference type="NCBIfam" id="TIGR00254">
    <property type="entry name" value="GGDEF"/>
    <property type="match status" value="1"/>
</dbReference>
<dbReference type="GO" id="GO:1902201">
    <property type="term" value="P:negative regulation of bacterial-type flagellum-dependent cell motility"/>
    <property type="evidence" value="ECO:0007669"/>
    <property type="project" value="TreeGrafter"/>
</dbReference>
<dbReference type="EMBL" id="CP002355">
    <property type="protein sequence ID" value="ADR33764.1"/>
    <property type="molecule type" value="Genomic_DNA"/>
</dbReference>
<dbReference type="InterPro" id="IPR000160">
    <property type="entry name" value="GGDEF_dom"/>
</dbReference>
<dbReference type="InterPro" id="IPR043128">
    <property type="entry name" value="Rev_trsase/Diguanyl_cyclase"/>
</dbReference>
<accession>E4TWE6</accession>
<dbReference type="InterPro" id="IPR050469">
    <property type="entry name" value="Diguanylate_Cyclase"/>
</dbReference>
<feature type="transmembrane region" description="Helical" evidence="3">
    <location>
        <begin position="199"/>
        <end position="217"/>
    </location>
</feature>
<sequence length="408" mass="46418">MYRQIVYFSIGWIVIVLCSFGWGYYNSSQKDEQNILKVSRAFFDQIVLTREWNAWHGGVYVYADEKTPPNPYLSKDPERDICLKNGKILTKINPAYMTRQISELAAQYNGAQIHITSLKPIRPANGPTPWERTALKMFETGVDEVGTFTDGHYRYMAPLILQKSCLQCHAEQGYKIGDVRGGISITLPYNRYASLWPRIAGYLAVTVTGLLFIQFFGRRLAKAYRMLEEQSIIDPLTEIPNRRFFMKRAKEEFQRAERDHTPIALIMVDIDYFKGFNDRYGHIEGDVTLKTVAETMKQQLRRPPDCIARYGGEEFVIMLPNTTPEGAAKVAELLRTEIEALKINNEASKCADVVTISLGVATAPHDGVSFEIQLKQADEALYAAKQNGRNRCENTIVEPTEKKISSVF</sequence>
<dbReference type="Gene3D" id="3.30.70.270">
    <property type="match status" value="1"/>
</dbReference>
<dbReference type="RefSeq" id="WP_013459961.1">
    <property type="nucleotide sequence ID" value="NC_014762.1"/>
</dbReference>
<keyword evidence="3" id="KW-0472">Membrane</keyword>
<dbReference type="InterPro" id="IPR021796">
    <property type="entry name" value="Tll0287-like_dom"/>
</dbReference>
<dbReference type="Proteomes" id="UP000008721">
    <property type="component" value="Chromosome"/>
</dbReference>
<dbReference type="eggNOG" id="COG3706">
    <property type="taxonomic scope" value="Bacteria"/>
</dbReference>
<dbReference type="PANTHER" id="PTHR45138">
    <property type="entry name" value="REGULATORY COMPONENTS OF SENSORY TRANSDUCTION SYSTEM"/>
    <property type="match status" value="1"/>
</dbReference>
<proteinExistence type="predicted"/>
<evidence type="ECO:0000313" key="5">
    <source>
        <dbReference type="EMBL" id="ADR33764.1"/>
    </source>
</evidence>
<organism evidence="5 6">
    <name type="scientific">Sulfuricurvum kujiense (strain ATCC BAA-921 / DSM 16994 / JCM 11577 / YK-1)</name>
    <dbReference type="NCBI Taxonomy" id="709032"/>
    <lineage>
        <taxon>Bacteria</taxon>
        <taxon>Pseudomonadati</taxon>
        <taxon>Campylobacterota</taxon>
        <taxon>Epsilonproteobacteria</taxon>
        <taxon>Campylobacterales</taxon>
        <taxon>Sulfurimonadaceae</taxon>
        <taxon>Sulfuricurvum</taxon>
    </lineage>
</organism>
<evidence type="ECO:0000256" key="3">
    <source>
        <dbReference type="SAM" id="Phobius"/>
    </source>
</evidence>
<dbReference type="SUPFAM" id="SSF55073">
    <property type="entry name" value="Nucleotide cyclase"/>
    <property type="match status" value="1"/>
</dbReference>
<dbReference type="KEGG" id="sku:Sulku_1101"/>
<protein>
    <recommendedName>
        <fullName evidence="1">diguanylate cyclase</fullName>
        <ecNumber evidence="1">2.7.7.65</ecNumber>
    </recommendedName>
</protein>
<evidence type="ECO:0000259" key="4">
    <source>
        <dbReference type="PROSITE" id="PS50887"/>
    </source>
</evidence>
<keyword evidence="3" id="KW-0812">Transmembrane</keyword>
<reference evidence="5 6" key="1">
    <citation type="journal article" date="2012" name="Stand. Genomic Sci.">
        <title>Complete genome sequence of the sulfur compounds oxidizing chemolithoautotroph Sulfuricurvum kujiense type strain (YK-1(T)).</title>
        <authorList>
            <person name="Han C."/>
            <person name="Kotsyurbenko O."/>
            <person name="Chertkov O."/>
            <person name="Held B."/>
            <person name="Lapidus A."/>
            <person name="Nolan M."/>
            <person name="Lucas S."/>
            <person name="Hammon N."/>
            <person name="Deshpande S."/>
            <person name="Cheng J.F."/>
            <person name="Tapia R."/>
            <person name="Goodwin L.A."/>
            <person name="Pitluck S."/>
            <person name="Liolios K."/>
            <person name="Pagani I."/>
            <person name="Ivanova N."/>
            <person name="Mavromatis K."/>
            <person name="Mikhailova N."/>
            <person name="Pati A."/>
            <person name="Chen A."/>
            <person name="Palaniappan K."/>
            <person name="Land M."/>
            <person name="Hauser L."/>
            <person name="Chang Y.J."/>
            <person name="Jeffries C.D."/>
            <person name="Brambilla E.M."/>
            <person name="Rohde M."/>
            <person name="Spring S."/>
            <person name="Sikorski J."/>
            <person name="Goker M."/>
            <person name="Woyke T."/>
            <person name="Bristow J."/>
            <person name="Eisen J.A."/>
            <person name="Markowitz V."/>
            <person name="Hugenholtz P."/>
            <person name="Kyrpides N.C."/>
            <person name="Klenk H.P."/>
            <person name="Detter J.C."/>
        </authorList>
    </citation>
    <scope>NUCLEOTIDE SEQUENCE [LARGE SCALE GENOMIC DNA]</scope>
    <source>
        <strain evidence="6">ATCC BAA-921 / DSM 16994 / JCM 11577 / YK-1</strain>
    </source>
</reference>
<evidence type="ECO:0000313" key="6">
    <source>
        <dbReference type="Proteomes" id="UP000008721"/>
    </source>
</evidence>
<dbReference type="GO" id="GO:0043709">
    <property type="term" value="P:cell adhesion involved in single-species biofilm formation"/>
    <property type="evidence" value="ECO:0007669"/>
    <property type="project" value="TreeGrafter"/>
</dbReference>
<feature type="transmembrane region" description="Helical" evidence="3">
    <location>
        <begin position="5"/>
        <end position="25"/>
    </location>
</feature>
<dbReference type="OrthoDB" id="9812260at2"/>
<dbReference type="CDD" id="cd01949">
    <property type="entry name" value="GGDEF"/>
    <property type="match status" value="1"/>
</dbReference>
<dbReference type="AlphaFoldDB" id="E4TWE6"/>
<dbReference type="Pfam" id="PF00990">
    <property type="entry name" value="GGDEF"/>
    <property type="match status" value="1"/>
</dbReference>
<keyword evidence="3" id="KW-1133">Transmembrane helix</keyword>
<gene>
    <name evidence="5" type="ordered locus">Sulku_1101</name>
</gene>
<dbReference type="InterPro" id="IPR029787">
    <property type="entry name" value="Nucleotide_cyclase"/>
</dbReference>
<dbReference type="EC" id="2.7.7.65" evidence="1"/>
<evidence type="ECO:0000256" key="2">
    <source>
        <dbReference type="ARBA" id="ARBA00034247"/>
    </source>
</evidence>
<dbReference type="PANTHER" id="PTHR45138:SF9">
    <property type="entry name" value="DIGUANYLATE CYCLASE DGCM-RELATED"/>
    <property type="match status" value="1"/>
</dbReference>
<dbReference type="Pfam" id="PF11845">
    <property type="entry name" value="Tll0287-like"/>
    <property type="match status" value="1"/>
</dbReference>
<dbReference type="HOGENOM" id="CLU_033810_2_0_7"/>
<dbReference type="PROSITE" id="PS50887">
    <property type="entry name" value="GGDEF"/>
    <property type="match status" value="1"/>
</dbReference>
<dbReference type="FunFam" id="3.30.70.270:FF:000001">
    <property type="entry name" value="Diguanylate cyclase domain protein"/>
    <property type="match status" value="1"/>
</dbReference>
<dbReference type="GO" id="GO:0052621">
    <property type="term" value="F:diguanylate cyclase activity"/>
    <property type="evidence" value="ECO:0007669"/>
    <property type="project" value="UniProtKB-EC"/>
</dbReference>
<feature type="domain" description="GGDEF" evidence="4">
    <location>
        <begin position="261"/>
        <end position="397"/>
    </location>
</feature>
<evidence type="ECO:0000256" key="1">
    <source>
        <dbReference type="ARBA" id="ARBA00012528"/>
    </source>
</evidence>
<name>E4TWE6_SULKY</name>
<comment type="catalytic activity">
    <reaction evidence="2">
        <text>2 GTP = 3',3'-c-di-GMP + 2 diphosphate</text>
        <dbReference type="Rhea" id="RHEA:24898"/>
        <dbReference type="ChEBI" id="CHEBI:33019"/>
        <dbReference type="ChEBI" id="CHEBI:37565"/>
        <dbReference type="ChEBI" id="CHEBI:58805"/>
        <dbReference type="EC" id="2.7.7.65"/>
    </reaction>
</comment>